<dbReference type="RefSeq" id="WP_136003785.1">
    <property type="nucleotide sequence ID" value="NZ_SRYR01000001.1"/>
</dbReference>
<dbReference type="InterPro" id="IPR023214">
    <property type="entry name" value="HAD_sf"/>
</dbReference>
<dbReference type="EMBL" id="SRYR01000001">
    <property type="protein sequence ID" value="TGY43469.1"/>
    <property type="molecule type" value="Genomic_DNA"/>
</dbReference>
<dbReference type="Proteomes" id="UP000306888">
    <property type="component" value="Unassembled WGS sequence"/>
</dbReference>
<dbReference type="Pfam" id="PF06941">
    <property type="entry name" value="NT5C"/>
    <property type="match status" value="1"/>
</dbReference>
<feature type="active site" description="Nucleophile" evidence="4">
    <location>
        <position position="9"/>
    </location>
</feature>
<dbReference type="SUPFAM" id="SSF56784">
    <property type="entry name" value="HAD-like"/>
    <property type="match status" value="1"/>
</dbReference>
<dbReference type="InterPro" id="IPR052419">
    <property type="entry name" value="5_3-deoxyribonucleotidase-like"/>
</dbReference>
<dbReference type="OrthoDB" id="2471595at2"/>
<evidence type="ECO:0000313" key="5">
    <source>
        <dbReference type="EMBL" id="TGY43469.1"/>
    </source>
</evidence>
<keyword evidence="6" id="KW-1185">Reference proteome</keyword>
<dbReference type="PANTHER" id="PTHR35134:SF2">
    <property type="entry name" value="NUCLEOTIDASE YQFW-RELATED"/>
    <property type="match status" value="1"/>
</dbReference>
<sequence length="192" mass="22973">MKKLNIGIDIDGTITEPYYWLDCCNKHFKTNITEKDITKYSISEVMGVSEESYLEFYEKYKYEIHSTQKLRDDVKLIIDKLMLFSNLHFITAREKDLTLITHEYLRKNFIHYDNLFLLGSHYKVNKAKELSCDIFIEDNYKNAIELSEAGFYVLLLDTNYNREPLNSNIKRVYNWIEVYKNIKTLFLEMEAI</sequence>
<evidence type="ECO:0000256" key="4">
    <source>
        <dbReference type="PIRSR" id="PIRSR610708-1"/>
    </source>
</evidence>
<comment type="similarity">
    <text evidence="1 3">Belongs to the 5'(3')-deoxyribonucleotidase family.</text>
</comment>
<name>A0A4S2DMF1_9CLOT</name>
<comment type="caution">
    <text evidence="5">The sequence shown here is derived from an EMBL/GenBank/DDBJ whole genome shotgun (WGS) entry which is preliminary data.</text>
</comment>
<dbReference type="GO" id="GO:0009264">
    <property type="term" value="P:deoxyribonucleotide catabolic process"/>
    <property type="evidence" value="ECO:0007669"/>
    <property type="project" value="InterPro"/>
</dbReference>
<keyword evidence="2 3" id="KW-0378">Hydrolase</keyword>
<evidence type="ECO:0000256" key="3">
    <source>
        <dbReference type="PIRNR" id="PIRNR021362"/>
    </source>
</evidence>
<dbReference type="InterPro" id="IPR009206">
    <property type="entry name" value="Nucleotidase_putative"/>
</dbReference>
<dbReference type="InterPro" id="IPR010708">
    <property type="entry name" value="5'(3')-deoxyribonucleotidase"/>
</dbReference>
<dbReference type="PIRSF" id="PIRSF021362">
    <property type="entry name" value="UCP021362_HAD"/>
    <property type="match status" value="1"/>
</dbReference>
<evidence type="ECO:0000256" key="2">
    <source>
        <dbReference type="ARBA" id="ARBA00022801"/>
    </source>
</evidence>
<accession>A0A4S2DMF1</accession>
<dbReference type="AlphaFoldDB" id="A0A4S2DMF1"/>
<protein>
    <recommendedName>
        <fullName evidence="3">Nucleotidase</fullName>
        <ecNumber evidence="3">3.1.3.-</ecNumber>
    </recommendedName>
</protein>
<dbReference type="GO" id="GO:0008253">
    <property type="term" value="F:5'-nucleotidase activity"/>
    <property type="evidence" value="ECO:0007669"/>
    <property type="project" value="InterPro"/>
</dbReference>
<feature type="active site" description="Proton donor" evidence="4">
    <location>
        <position position="11"/>
    </location>
</feature>
<dbReference type="PANTHER" id="PTHR35134">
    <property type="entry name" value="NUCLEOTIDASE YQFW-RELATED"/>
    <property type="match status" value="1"/>
</dbReference>
<organism evidence="5 6">
    <name type="scientific">Clostridium sartagoforme</name>
    <dbReference type="NCBI Taxonomy" id="84031"/>
    <lineage>
        <taxon>Bacteria</taxon>
        <taxon>Bacillati</taxon>
        <taxon>Bacillota</taxon>
        <taxon>Clostridia</taxon>
        <taxon>Eubacteriales</taxon>
        <taxon>Clostridiaceae</taxon>
        <taxon>Clostridium</taxon>
    </lineage>
</organism>
<gene>
    <name evidence="5" type="ORF">E5347_01270</name>
</gene>
<evidence type="ECO:0000256" key="1">
    <source>
        <dbReference type="ARBA" id="ARBA00009589"/>
    </source>
</evidence>
<reference evidence="5 6" key="1">
    <citation type="submission" date="2019-04" db="EMBL/GenBank/DDBJ databases">
        <title>Microbes associate with the intestines of laboratory mice.</title>
        <authorList>
            <person name="Navarre W."/>
            <person name="Wong E."/>
            <person name="Huang K."/>
            <person name="Tropini C."/>
            <person name="Ng K."/>
            <person name="Yu B."/>
        </authorList>
    </citation>
    <scope>NUCLEOTIDE SEQUENCE [LARGE SCALE GENOMIC DNA]</scope>
    <source>
        <strain evidence="5 6">NM50_B9-20</strain>
    </source>
</reference>
<dbReference type="Gene3D" id="3.40.50.1000">
    <property type="entry name" value="HAD superfamily/HAD-like"/>
    <property type="match status" value="1"/>
</dbReference>
<proteinExistence type="inferred from homology"/>
<dbReference type="InterPro" id="IPR036412">
    <property type="entry name" value="HAD-like_sf"/>
</dbReference>
<dbReference type="EC" id="3.1.3.-" evidence="3"/>
<evidence type="ECO:0000313" key="6">
    <source>
        <dbReference type="Proteomes" id="UP000306888"/>
    </source>
</evidence>